<dbReference type="AlphaFoldDB" id="A0A392QTE9"/>
<keyword evidence="2" id="KW-1185">Reference proteome</keyword>
<protein>
    <submittedName>
        <fullName evidence="1">Uncharacterized protein</fullName>
    </submittedName>
</protein>
<name>A0A392QTE9_9FABA</name>
<accession>A0A392QTE9</accession>
<evidence type="ECO:0000313" key="2">
    <source>
        <dbReference type="Proteomes" id="UP000265520"/>
    </source>
</evidence>
<proteinExistence type="predicted"/>
<dbReference type="EMBL" id="LXQA010160641">
    <property type="protein sequence ID" value="MCI27651.1"/>
    <property type="molecule type" value="Genomic_DNA"/>
</dbReference>
<evidence type="ECO:0000313" key="1">
    <source>
        <dbReference type="EMBL" id="MCI27651.1"/>
    </source>
</evidence>
<reference evidence="1 2" key="1">
    <citation type="journal article" date="2018" name="Front. Plant Sci.">
        <title>Red Clover (Trifolium pratense) and Zigzag Clover (T. medium) - A Picture of Genomic Similarities and Differences.</title>
        <authorList>
            <person name="Dluhosova J."/>
            <person name="Istvanek J."/>
            <person name="Nedelnik J."/>
            <person name="Repkova J."/>
        </authorList>
    </citation>
    <scope>NUCLEOTIDE SEQUENCE [LARGE SCALE GENOMIC DNA]</scope>
    <source>
        <strain evidence="2">cv. 10/8</strain>
        <tissue evidence="1">Leaf</tissue>
    </source>
</reference>
<dbReference type="Proteomes" id="UP000265520">
    <property type="component" value="Unassembled WGS sequence"/>
</dbReference>
<comment type="caution">
    <text evidence="1">The sequence shown here is derived from an EMBL/GenBank/DDBJ whole genome shotgun (WGS) entry which is preliminary data.</text>
</comment>
<sequence>MGRYSIPVPGVDKCQCTLVQICGWLHDTAAGLGLRPL</sequence>
<organism evidence="1 2">
    <name type="scientific">Trifolium medium</name>
    <dbReference type="NCBI Taxonomy" id="97028"/>
    <lineage>
        <taxon>Eukaryota</taxon>
        <taxon>Viridiplantae</taxon>
        <taxon>Streptophyta</taxon>
        <taxon>Embryophyta</taxon>
        <taxon>Tracheophyta</taxon>
        <taxon>Spermatophyta</taxon>
        <taxon>Magnoliopsida</taxon>
        <taxon>eudicotyledons</taxon>
        <taxon>Gunneridae</taxon>
        <taxon>Pentapetalae</taxon>
        <taxon>rosids</taxon>
        <taxon>fabids</taxon>
        <taxon>Fabales</taxon>
        <taxon>Fabaceae</taxon>
        <taxon>Papilionoideae</taxon>
        <taxon>50 kb inversion clade</taxon>
        <taxon>NPAAA clade</taxon>
        <taxon>Hologalegina</taxon>
        <taxon>IRL clade</taxon>
        <taxon>Trifolieae</taxon>
        <taxon>Trifolium</taxon>
    </lineage>
</organism>